<keyword evidence="7" id="KW-0812">Transmembrane</keyword>
<dbReference type="InterPro" id="IPR050245">
    <property type="entry name" value="PrsA_foldase"/>
</dbReference>
<dbReference type="EC" id="5.2.1.8" evidence="3"/>
<keyword evidence="5" id="KW-0697">Rotamase</keyword>
<dbReference type="PANTHER" id="PTHR47245">
    <property type="entry name" value="PEPTIDYLPROLYL ISOMERASE"/>
    <property type="match status" value="1"/>
</dbReference>
<organism evidence="9 10">
    <name type="scientific">Ruegeria sediminis</name>
    <dbReference type="NCBI Taxonomy" id="2583820"/>
    <lineage>
        <taxon>Bacteria</taxon>
        <taxon>Pseudomonadati</taxon>
        <taxon>Pseudomonadota</taxon>
        <taxon>Alphaproteobacteria</taxon>
        <taxon>Rhodobacterales</taxon>
        <taxon>Roseobacteraceae</taxon>
        <taxon>Ruegeria</taxon>
    </lineage>
</organism>
<keyword evidence="10" id="KW-1185">Reference proteome</keyword>
<dbReference type="Proteomes" id="UP001193035">
    <property type="component" value="Unassembled WGS sequence"/>
</dbReference>
<evidence type="ECO:0000256" key="4">
    <source>
        <dbReference type="ARBA" id="ARBA00022729"/>
    </source>
</evidence>
<evidence type="ECO:0000256" key="7">
    <source>
        <dbReference type="SAM" id="Phobius"/>
    </source>
</evidence>
<keyword evidence="6 9" id="KW-0413">Isomerase</keyword>
<name>A0ABY2X2J9_9RHOB</name>
<keyword evidence="4" id="KW-0732">Signal</keyword>
<comment type="catalytic activity">
    <reaction evidence="1">
        <text>[protein]-peptidylproline (omega=180) = [protein]-peptidylproline (omega=0)</text>
        <dbReference type="Rhea" id="RHEA:16237"/>
        <dbReference type="Rhea" id="RHEA-COMP:10747"/>
        <dbReference type="Rhea" id="RHEA-COMP:10748"/>
        <dbReference type="ChEBI" id="CHEBI:83833"/>
        <dbReference type="ChEBI" id="CHEBI:83834"/>
        <dbReference type="EC" id="5.2.1.8"/>
    </reaction>
</comment>
<dbReference type="InterPro" id="IPR000297">
    <property type="entry name" value="PPIase_PpiC"/>
</dbReference>
<dbReference type="EMBL" id="VCPD01000002">
    <property type="protein sequence ID" value="TMV08926.1"/>
    <property type="molecule type" value="Genomic_DNA"/>
</dbReference>
<reference evidence="9 10" key="1">
    <citation type="submission" date="2019-05" db="EMBL/GenBank/DDBJ databases">
        <title>Ruegeria sp. nov., isolated from tidal flat.</title>
        <authorList>
            <person name="Kim W."/>
        </authorList>
    </citation>
    <scope>NUCLEOTIDE SEQUENCE [LARGE SCALE GENOMIC DNA]</scope>
    <source>
        <strain evidence="9 10">CAU 1488</strain>
    </source>
</reference>
<evidence type="ECO:0000313" key="9">
    <source>
        <dbReference type="EMBL" id="TMV08926.1"/>
    </source>
</evidence>
<keyword evidence="7" id="KW-0472">Membrane</keyword>
<evidence type="ECO:0000259" key="8">
    <source>
        <dbReference type="Pfam" id="PF13145"/>
    </source>
</evidence>
<protein>
    <recommendedName>
        <fullName evidence="3">peptidylprolyl isomerase</fullName>
        <ecNumber evidence="3">5.2.1.8</ecNumber>
    </recommendedName>
</protein>
<evidence type="ECO:0000256" key="5">
    <source>
        <dbReference type="ARBA" id="ARBA00023110"/>
    </source>
</evidence>
<evidence type="ECO:0000256" key="6">
    <source>
        <dbReference type="ARBA" id="ARBA00023235"/>
    </source>
</evidence>
<dbReference type="RefSeq" id="WP_138840955.1">
    <property type="nucleotide sequence ID" value="NZ_VCPD01000002.1"/>
</dbReference>
<dbReference type="GO" id="GO:0016853">
    <property type="term" value="F:isomerase activity"/>
    <property type="evidence" value="ECO:0007669"/>
    <property type="project" value="UniProtKB-KW"/>
</dbReference>
<evidence type="ECO:0000256" key="3">
    <source>
        <dbReference type="ARBA" id="ARBA00013194"/>
    </source>
</evidence>
<feature type="transmembrane region" description="Helical" evidence="7">
    <location>
        <begin position="12"/>
        <end position="29"/>
    </location>
</feature>
<accession>A0ABY2X2J9</accession>
<evidence type="ECO:0000256" key="1">
    <source>
        <dbReference type="ARBA" id="ARBA00000971"/>
    </source>
</evidence>
<comment type="caution">
    <text evidence="9">The sequence shown here is derived from an EMBL/GenBank/DDBJ whole genome shotgun (WGS) entry which is preliminary data.</text>
</comment>
<sequence>MTWIVRILREPLVHFVAIGGLVFALYYATRPDQSDPDRIVISEAAVQMLANQFESTWRRPPTSAELAGIVDSYVKEEILVREAMKLSMDQNDTVIRRRLAQKMEFLIDSIATSPAPTEEELRAYFQDNIQRFTAAPRMSFEQVYLGETATAEAVLGAVERLEDGTDPASVSRSTMLPVSVDDAREPEIDGTFGRGFFAALVDAEPGAWMGPVASGYGVHAVRLVEVDVPPAPEFEAVQAAVEAEWRQSKADELAERRFDQLRGSYQVELPELAAPGS</sequence>
<feature type="domain" description="PpiC" evidence="8">
    <location>
        <begin position="116"/>
        <end position="238"/>
    </location>
</feature>
<evidence type="ECO:0000313" key="10">
    <source>
        <dbReference type="Proteomes" id="UP001193035"/>
    </source>
</evidence>
<keyword evidence="7" id="KW-1133">Transmembrane helix</keyword>
<proteinExistence type="inferred from homology"/>
<comment type="similarity">
    <text evidence="2">Belongs to the PpiC/parvulin rotamase family.</text>
</comment>
<gene>
    <name evidence="9" type="ORF">FGK63_07340</name>
</gene>
<dbReference type="PANTHER" id="PTHR47245:SF1">
    <property type="entry name" value="FOLDASE PROTEIN PRSA"/>
    <property type="match status" value="1"/>
</dbReference>
<dbReference type="Pfam" id="PF13145">
    <property type="entry name" value="Rotamase_2"/>
    <property type="match status" value="1"/>
</dbReference>
<evidence type="ECO:0000256" key="2">
    <source>
        <dbReference type="ARBA" id="ARBA00007656"/>
    </source>
</evidence>